<dbReference type="Proteomes" id="UP001417504">
    <property type="component" value="Unassembled WGS sequence"/>
</dbReference>
<gene>
    <name evidence="2" type="ORF">Sjap_014354</name>
</gene>
<accession>A0AAP0IZH5</accession>
<feature type="compositionally biased region" description="Basic residues" evidence="1">
    <location>
        <begin position="100"/>
        <end position="121"/>
    </location>
</feature>
<sequence>MGHHHHHHHHHHEGDSPYDDPLLACCCCPCFIVSSIFRGIGRCVFVACYPLLQCFGLDDYRRHHHHLHHSLVYLTRPAIFFRVYVSEKMLQWMGGSRRKVTASRKSTQKRQRQYFQQKKRQQQTFGLDENDDGTNPSMQYQENPKSLDILSLLNLATVAHECNSGYIHENPKICSSPLDHQPLNARAKDLPSSTDIATTSSSHEVDKLPPKTILQRNPDDVASSCNPFDRNDNKLNNWKIETKDHLSSLVLFDDDDSNEHFGRNPARETHVAFSVQGLGKIGLETPVHSPLRPNRASSPGYSILNAAKRRHLSKMRDSREHQPNTMLHYVNEPLADCATELAFRLKSVREHSGKLRSSKPSSQGCMPVETHDYQMDNEFGKEWPCDDNVDSEEAWNEWDNSWYMDTSTNIFKTTRHDIYGSNFEDSYMKKRRWCCKSLLCNLYLGHFVLCC</sequence>
<comment type="caution">
    <text evidence="2">The sequence shown here is derived from an EMBL/GenBank/DDBJ whole genome shotgun (WGS) entry which is preliminary data.</text>
</comment>
<keyword evidence="3" id="KW-1185">Reference proteome</keyword>
<feature type="compositionally biased region" description="Polar residues" evidence="1">
    <location>
        <begin position="191"/>
        <end position="202"/>
    </location>
</feature>
<name>A0AAP0IZH5_9MAGN</name>
<evidence type="ECO:0000313" key="2">
    <source>
        <dbReference type="EMBL" id="KAK9124752.1"/>
    </source>
</evidence>
<dbReference type="PANTHER" id="PTHR37722">
    <property type="entry name" value="OS01G0167700 PROTEIN"/>
    <property type="match status" value="1"/>
</dbReference>
<organism evidence="2 3">
    <name type="scientific">Stephania japonica</name>
    <dbReference type="NCBI Taxonomy" id="461633"/>
    <lineage>
        <taxon>Eukaryota</taxon>
        <taxon>Viridiplantae</taxon>
        <taxon>Streptophyta</taxon>
        <taxon>Embryophyta</taxon>
        <taxon>Tracheophyta</taxon>
        <taxon>Spermatophyta</taxon>
        <taxon>Magnoliopsida</taxon>
        <taxon>Ranunculales</taxon>
        <taxon>Menispermaceae</taxon>
        <taxon>Menispermoideae</taxon>
        <taxon>Cissampelideae</taxon>
        <taxon>Stephania</taxon>
    </lineage>
</organism>
<dbReference type="AlphaFoldDB" id="A0AAP0IZH5"/>
<reference evidence="2 3" key="1">
    <citation type="submission" date="2024-01" db="EMBL/GenBank/DDBJ databases">
        <title>Genome assemblies of Stephania.</title>
        <authorList>
            <person name="Yang L."/>
        </authorList>
    </citation>
    <scope>NUCLEOTIDE SEQUENCE [LARGE SCALE GENOMIC DNA]</scope>
    <source>
        <strain evidence="2">QJT</strain>
        <tissue evidence="2">Leaf</tissue>
    </source>
</reference>
<feature type="region of interest" description="Disordered" evidence="1">
    <location>
        <begin position="100"/>
        <end position="136"/>
    </location>
</feature>
<proteinExistence type="predicted"/>
<dbReference type="PANTHER" id="PTHR37722:SF2">
    <property type="entry name" value="OS01G0167700 PROTEIN"/>
    <property type="match status" value="1"/>
</dbReference>
<dbReference type="EMBL" id="JBBNAE010000005">
    <property type="protein sequence ID" value="KAK9124752.1"/>
    <property type="molecule type" value="Genomic_DNA"/>
</dbReference>
<protein>
    <submittedName>
        <fullName evidence="2">Uncharacterized protein</fullName>
    </submittedName>
</protein>
<evidence type="ECO:0000313" key="3">
    <source>
        <dbReference type="Proteomes" id="UP001417504"/>
    </source>
</evidence>
<evidence type="ECO:0000256" key="1">
    <source>
        <dbReference type="SAM" id="MobiDB-lite"/>
    </source>
</evidence>
<feature type="region of interest" description="Disordered" evidence="1">
    <location>
        <begin position="184"/>
        <end position="228"/>
    </location>
</feature>